<evidence type="ECO:0008006" key="3">
    <source>
        <dbReference type="Google" id="ProtNLM"/>
    </source>
</evidence>
<dbReference type="EMBL" id="GL452364">
    <property type="protein sequence ID" value="EFN77289.1"/>
    <property type="molecule type" value="Genomic_DNA"/>
</dbReference>
<organism evidence="2">
    <name type="scientific">Harpegnathos saltator</name>
    <name type="common">Jerdon's jumping ant</name>
    <dbReference type="NCBI Taxonomy" id="610380"/>
    <lineage>
        <taxon>Eukaryota</taxon>
        <taxon>Metazoa</taxon>
        <taxon>Ecdysozoa</taxon>
        <taxon>Arthropoda</taxon>
        <taxon>Hexapoda</taxon>
        <taxon>Insecta</taxon>
        <taxon>Pterygota</taxon>
        <taxon>Neoptera</taxon>
        <taxon>Endopterygota</taxon>
        <taxon>Hymenoptera</taxon>
        <taxon>Apocrita</taxon>
        <taxon>Aculeata</taxon>
        <taxon>Formicoidea</taxon>
        <taxon>Formicidae</taxon>
        <taxon>Ponerinae</taxon>
        <taxon>Ponerini</taxon>
        <taxon>Harpegnathos</taxon>
    </lineage>
</organism>
<dbReference type="Proteomes" id="UP000008237">
    <property type="component" value="Unassembled WGS sequence"/>
</dbReference>
<evidence type="ECO:0000313" key="2">
    <source>
        <dbReference type="Proteomes" id="UP000008237"/>
    </source>
</evidence>
<keyword evidence="2" id="KW-1185">Reference proteome</keyword>
<feature type="non-terminal residue" evidence="1">
    <location>
        <position position="1"/>
    </location>
</feature>
<dbReference type="InParanoid" id="E2C3Q3"/>
<evidence type="ECO:0000313" key="1">
    <source>
        <dbReference type="EMBL" id="EFN77289.1"/>
    </source>
</evidence>
<protein>
    <recommendedName>
        <fullName evidence="3">Histone-lysine N-methyltransferase SETMAR</fullName>
    </recommendedName>
</protein>
<feature type="non-terminal residue" evidence="1">
    <location>
        <position position="31"/>
    </location>
</feature>
<gene>
    <name evidence="1" type="ORF">EAI_14415</name>
</gene>
<accession>E2C3Q3</accession>
<sequence>NLLESRFNDGIELLERRWNKCIEVSGDYIEK</sequence>
<reference evidence="1 2" key="1">
    <citation type="journal article" date="2010" name="Science">
        <title>Genomic comparison of the ants Camponotus floridanus and Harpegnathos saltator.</title>
        <authorList>
            <person name="Bonasio R."/>
            <person name="Zhang G."/>
            <person name="Ye C."/>
            <person name="Mutti N.S."/>
            <person name="Fang X."/>
            <person name="Qin N."/>
            <person name="Donahue G."/>
            <person name="Yang P."/>
            <person name="Li Q."/>
            <person name="Li C."/>
            <person name="Zhang P."/>
            <person name="Huang Z."/>
            <person name="Berger S.L."/>
            <person name="Reinberg D."/>
            <person name="Wang J."/>
            <person name="Liebig J."/>
        </authorList>
    </citation>
    <scope>NUCLEOTIDE SEQUENCE [LARGE SCALE GENOMIC DNA]</scope>
    <source>
        <strain evidence="1 2">R22 G/1</strain>
    </source>
</reference>
<proteinExistence type="predicted"/>
<dbReference type="AlphaFoldDB" id="E2C3Q3"/>
<name>E2C3Q3_HARSA</name>